<evidence type="ECO:0000313" key="13">
    <source>
        <dbReference type="Proteomes" id="UP000199347"/>
    </source>
</evidence>
<protein>
    <submittedName>
        <fullName evidence="12">MotA/TolQ/ExbB proton channel family protein</fullName>
    </submittedName>
</protein>
<feature type="transmembrane region" description="Helical" evidence="10">
    <location>
        <begin position="273"/>
        <end position="299"/>
    </location>
</feature>
<dbReference type="PANTHER" id="PTHR30625">
    <property type="entry name" value="PROTEIN TOLQ"/>
    <property type="match status" value="1"/>
</dbReference>
<evidence type="ECO:0000256" key="3">
    <source>
        <dbReference type="ARBA" id="ARBA00022475"/>
    </source>
</evidence>
<evidence type="ECO:0000256" key="9">
    <source>
        <dbReference type="SAM" id="MobiDB-lite"/>
    </source>
</evidence>
<keyword evidence="4 10" id="KW-0812">Transmembrane</keyword>
<dbReference type="InterPro" id="IPR002898">
    <property type="entry name" value="MotA_ExbB_proton_chnl"/>
</dbReference>
<evidence type="ECO:0000256" key="6">
    <source>
        <dbReference type="ARBA" id="ARBA00022989"/>
    </source>
</evidence>
<evidence type="ECO:0000256" key="1">
    <source>
        <dbReference type="ARBA" id="ARBA00004651"/>
    </source>
</evidence>
<evidence type="ECO:0000256" key="5">
    <source>
        <dbReference type="ARBA" id="ARBA00022927"/>
    </source>
</evidence>
<evidence type="ECO:0000256" key="2">
    <source>
        <dbReference type="ARBA" id="ARBA00022448"/>
    </source>
</evidence>
<keyword evidence="2 8" id="KW-0813">Transport</keyword>
<dbReference type="InterPro" id="IPR050790">
    <property type="entry name" value="ExbB/TolQ_transport"/>
</dbReference>
<feature type="domain" description="MotA/TolQ/ExbB proton channel" evidence="11">
    <location>
        <begin position="190"/>
        <end position="311"/>
    </location>
</feature>
<sequence length="348" mass="35836">MNAMTNPADFEAPMRLAQATPDAASPGATAPSDATPSMDGATPPADAPGADGAVSTPETASPDMPAPDAAAPSGAPDGTGPDAFGADPGTAAAPMGAADNALTPDMTAAGSHHFLGLDFDRALGLLDLGGPVVAILVVLSIVALAIIIRKLFDILPLAGGRRGRVAGAVRDWRQGERREALAKVRDLKGPTATVVATAMALSMKRVAPSVLREEVERVANEELYRLRRHLRGLEAIAQVAPLLGLFGTILGMIEAFQTLQVAGSNVDPAMLAGGIWVALLTTAVGLAVAIPCNLALHWFEGRIDQERQAIENLATSVLTTAEARLHLGERAGEEEALSAHLTEPAHAH</sequence>
<evidence type="ECO:0000256" key="8">
    <source>
        <dbReference type="RuleBase" id="RU004057"/>
    </source>
</evidence>
<dbReference type="STRING" id="1120955.SAMN03080610_00895"/>
<evidence type="ECO:0000256" key="7">
    <source>
        <dbReference type="ARBA" id="ARBA00023136"/>
    </source>
</evidence>
<evidence type="ECO:0000259" key="11">
    <source>
        <dbReference type="Pfam" id="PF01618"/>
    </source>
</evidence>
<feature type="compositionally biased region" description="Low complexity" evidence="9">
    <location>
        <begin position="39"/>
        <end position="83"/>
    </location>
</feature>
<comment type="subcellular location">
    <subcellularLocation>
        <location evidence="1">Cell membrane</location>
        <topology evidence="1">Multi-pass membrane protein</topology>
    </subcellularLocation>
    <subcellularLocation>
        <location evidence="8">Membrane</location>
        <topology evidence="8">Multi-pass membrane protein</topology>
    </subcellularLocation>
</comment>
<feature type="transmembrane region" description="Helical" evidence="10">
    <location>
        <begin position="235"/>
        <end position="253"/>
    </location>
</feature>
<dbReference type="PANTHER" id="PTHR30625:SF15">
    <property type="entry name" value="BIOPOLYMER TRANSPORT PROTEIN EXBB"/>
    <property type="match status" value="1"/>
</dbReference>
<dbReference type="AlphaFoldDB" id="A0A1G5MLP2"/>
<keyword evidence="13" id="KW-1185">Reference proteome</keyword>
<feature type="transmembrane region" description="Helical" evidence="10">
    <location>
        <begin position="128"/>
        <end position="148"/>
    </location>
</feature>
<accession>A0A1G5MLP2</accession>
<keyword evidence="7 10" id="KW-0472">Membrane</keyword>
<gene>
    <name evidence="12" type="ORF">SAMN03080610_00895</name>
</gene>
<keyword evidence="6 10" id="KW-1133">Transmembrane helix</keyword>
<evidence type="ECO:0000313" key="12">
    <source>
        <dbReference type="EMBL" id="SCZ26043.1"/>
    </source>
</evidence>
<name>A0A1G5MLP2_AFIMA</name>
<dbReference type="Pfam" id="PF01618">
    <property type="entry name" value="MotA_ExbB"/>
    <property type="match status" value="1"/>
</dbReference>
<keyword evidence="5 8" id="KW-0653">Protein transport</keyword>
<evidence type="ECO:0000256" key="4">
    <source>
        <dbReference type="ARBA" id="ARBA00022692"/>
    </source>
</evidence>
<keyword evidence="3" id="KW-1003">Cell membrane</keyword>
<dbReference type="GO" id="GO:0005886">
    <property type="term" value="C:plasma membrane"/>
    <property type="evidence" value="ECO:0007669"/>
    <property type="project" value="UniProtKB-SubCell"/>
</dbReference>
<organism evidence="12 13">
    <name type="scientific">Afifella marina DSM 2698</name>
    <dbReference type="NCBI Taxonomy" id="1120955"/>
    <lineage>
        <taxon>Bacteria</taxon>
        <taxon>Pseudomonadati</taxon>
        <taxon>Pseudomonadota</taxon>
        <taxon>Alphaproteobacteria</taxon>
        <taxon>Hyphomicrobiales</taxon>
        <taxon>Afifellaceae</taxon>
        <taxon>Afifella</taxon>
    </lineage>
</organism>
<evidence type="ECO:0000256" key="10">
    <source>
        <dbReference type="SAM" id="Phobius"/>
    </source>
</evidence>
<reference evidence="12 13" key="1">
    <citation type="submission" date="2016-10" db="EMBL/GenBank/DDBJ databases">
        <authorList>
            <person name="de Groot N.N."/>
        </authorList>
    </citation>
    <scope>NUCLEOTIDE SEQUENCE [LARGE SCALE GENOMIC DNA]</scope>
    <source>
        <strain evidence="12 13">DSM 2698</strain>
    </source>
</reference>
<dbReference type="EMBL" id="FMVW01000001">
    <property type="protein sequence ID" value="SCZ26043.1"/>
    <property type="molecule type" value="Genomic_DNA"/>
</dbReference>
<dbReference type="Proteomes" id="UP000199347">
    <property type="component" value="Unassembled WGS sequence"/>
</dbReference>
<dbReference type="GO" id="GO:0017038">
    <property type="term" value="P:protein import"/>
    <property type="evidence" value="ECO:0007669"/>
    <property type="project" value="TreeGrafter"/>
</dbReference>
<proteinExistence type="inferred from homology"/>
<feature type="region of interest" description="Disordered" evidence="9">
    <location>
        <begin position="1"/>
        <end position="98"/>
    </location>
</feature>
<comment type="similarity">
    <text evidence="8">Belongs to the exbB/tolQ family.</text>
</comment>